<dbReference type="GO" id="GO:0009231">
    <property type="term" value="P:riboflavin biosynthetic process"/>
    <property type="evidence" value="ECO:0007669"/>
    <property type="project" value="InterPro"/>
</dbReference>
<evidence type="ECO:0000256" key="1">
    <source>
        <dbReference type="ARBA" id="ARBA00005104"/>
    </source>
</evidence>
<accession>A0A5C1I0Q4</accession>
<dbReference type="EMBL" id="CP043450">
    <property type="protein sequence ID" value="QEM10771.1"/>
    <property type="molecule type" value="Genomic_DNA"/>
</dbReference>
<dbReference type="PANTHER" id="PTHR38011">
    <property type="entry name" value="DIHYDROFOLATE REDUCTASE FAMILY PROTEIN (AFU_ORTHOLOGUE AFUA_8G06820)"/>
    <property type="match status" value="1"/>
</dbReference>
<dbReference type="InterPro" id="IPR002734">
    <property type="entry name" value="RibDG_C"/>
</dbReference>
<dbReference type="OrthoDB" id="9800865at2"/>
<evidence type="ECO:0000313" key="6">
    <source>
        <dbReference type="Proteomes" id="UP000251402"/>
    </source>
</evidence>
<evidence type="ECO:0000256" key="3">
    <source>
        <dbReference type="ARBA" id="ARBA00023002"/>
    </source>
</evidence>
<dbReference type="InterPro" id="IPR050765">
    <property type="entry name" value="Riboflavin_Biosynth_HTPR"/>
</dbReference>
<dbReference type="GO" id="GO:0008703">
    <property type="term" value="F:5-amino-6-(5-phosphoribosylamino)uracil reductase activity"/>
    <property type="evidence" value="ECO:0007669"/>
    <property type="project" value="InterPro"/>
</dbReference>
<dbReference type="Gene3D" id="3.40.430.10">
    <property type="entry name" value="Dihydrofolate Reductase, subunit A"/>
    <property type="match status" value="1"/>
</dbReference>
<dbReference type="RefSeq" id="WP_112565735.1">
    <property type="nucleotide sequence ID" value="NZ_CP043450.1"/>
</dbReference>
<comment type="pathway">
    <text evidence="1">Cofactor biosynthesis; riboflavin biosynthesis.</text>
</comment>
<proteinExistence type="predicted"/>
<dbReference type="Pfam" id="PF01872">
    <property type="entry name" value="RibD_C"/>
    <property type="match status" value="1"/>
</dbReference>
<gene>
    <name evidence="5" type="ORF">DEO27_012295</name>
</gene>
<evidence type="ECO:0000256" key="2">
    <source>
        <dbReference type="ARBA" id="ARBA00022857"/>
    </source>
</evidence>
<keyword evidence="2" id="KW-0521">NADP</keyword>
<keyword evidence="3" id="KW-0560">Oxidoreductase</keyword>
<feature type="domain" description="Bacterial bifunctional deaminase-reductase C-terminal" evidence="4">
    <location>
        <begin position="8"/>
        <end position="219"/>
    </location>
</feature>
<evidence type="ECO:0000259" key="4">
    <source>
        <dbReference type="Pfam" id="PF01872"/>
    </source>
</evidence>
<organism evidence="5 6">
    <name type="scientific">Mucilaginibacter rubeus</name>
    <dbReference type="NCBI Taxonomy" id="2027860"/>
    <lineage>
        <taxon>Bacteria</taxon>
        <taxon>Pseudomonadati</taxon>
        <taxon>Bacteroidota</taxon>
        <taxon>Sphingobacteriia</taxon>
        <taxon>Sphingobacteriales</taxon>
        <taxon>Sphingobacteriaceae</taxon>
        <taxon>Mucilaginibacter</taxon>
    </lineage>
</organism>
<dbReference type="PANTHER" id="PTHR38011:SF7">
    <property type="entry name" value="2,5-DIAMINO-6-RIBOSYLAMINO-4(3H)-PYRIMIDINONE 5'-PHOSPHATE REDUCTASE"/>
    <property type="match status" value="1"/>
</dbReference>
<sequence>MPPKSKLPYVVCHMMSSVDGKILTKNWADTKTGKGSTGLYEKVHKKYDSQAWMCGRVTMERDFSDGLYTHHGEQTNETTDFVADAKAKSFAIAIDAKGKLAWKENNIDGDHLIEVLTAQVSQGYVDYLRDRGISYVIAGDKEVDLALALKKLTSLFPIKTIMLEGGGNLNGAMMKAGLVDELSLLLLPLADGTTATSVFEDGAVTEMKLKKVKELPGGVLWLNYKIRKAK</sequence>
<protein>
    <submittedName>
        <fullName evidence="5">Deaminase</fullName>
    </submittedName>
</protein>
<name>A0A5C1I0Q4_9SPHI</name>
<evidence type="ECO:0000313" key="5">
    <source>
        <dbReference type="EMBL" id="QEM10771.1"/>
    </source>
</evidence>
<dbReference type="InterPro" id="IPR024072">
    <property type="entry name" value="DHFR-like_dom_sf"/>
</dbReference>
<keyword evidence="6" id="KW-1185">Reference proteome</keyword>
<reference evidence="5" key="1">
    <citation type="submission" date="2019-08" db="EMBL/GenBank/DDBJ databases">
        <title>Comparative genome analysis confer to the adaptation heavy metal polluted environment.</title>
        <authorList>
            <person name="Li Y."/>
        </authorList>
    </citation>
    <scope>NUCLEOTIDE SEQUENCE [LARGE SCALE GENOMIC DNA]</scope>
    <source>
        <strain evidence="5">P1</strain>
    </source>
</reference>
<dbReference type="Proteomes" id="UP000251402">
    <property type="component" value="Chromosome"/>
</dbReference>
<dbReference type="SUPFAM" id="SSF53597">
    <property type="entry name" value="Dihydrofolate reductase-like"/>
    <property type="match status" value="1"/>
</dbReference>
<dbReference type="AlphaFoldDB" id="A0A5C1I0Q4"/>
<dbReference type="KEGG" id="mrub:DEO27_012295"/>